<gene>
    <name evidence="2" type="ORF">Tco_0682216</name>
</gene>
<evidence type="ECO:0000313" key="3">
    <source>
        <dbReference type="Proteomes" id="UP001151760"/>
    </source>
</evidence>
<evidence type="ECO:0000259" key="1">
    <source>
        <dbReference type="Pfam" id="PF00078"/>
    </source>
</evidence>
<dbReference type="InterPro" id="IPR043502">
    <property type="entry name" value="DNA/RNA_pol_sf"/>
</dbReference>
<proteinExistence type="predicted"/>
<protein>
    <submittedName>
        <fullName evidence="2">RNA-directed DNA polymerase, eukaryota, reverse transcriptase zinc-binding domain protein</fullName>
    </submittedName>
</protein>
<organism evidence="2 3">
    <name type="scientific">Tanacetum coccineum</name>
    <dbReference type="NCBI Taxonomy" id="301880"/>
    <lineage>
        <taxon>Eukaryota</taxon>
        <taxon>Viridiplantae</taxon>
        <taxon>Streptophyta</taxon>
        <taxon>Embryophyta</taxon>
        <taxon>Tracheophyta</taxon>
        <taxon>Spermatophyta</taxon>
        <taxon>Magnoliopsida</taxon>
        <taxon>eudicotyledons</taxon>
        <taxon>Gunneridae</taxon>
        <taxon>Pentapetalae</taxon>
        <taxon>asterids</taxon>
        <taxon>campanulids</taxon>
        <taxon>Asterales</taxon>
        <taxon>Asteraceae</taxon>
        <taxon>Asteroideae</taxon>
        <taxon>Anthemideae</taxon>
        <taxon>Anthemidinae</taxon>
        <taxon>Tanacetum</taxon>
    </lineage>
</organism>
<keyword evidence="2" id="KW-0695">RNA-directed DNA polymerase</keyword>
<name>A0ABQ4XQJ4_9ASTR</name>
<dbReference type="Proteomes" id="UP001151760">
    <property type="component" value="Unassembled WGS sequence"/>
</dbReference>
<dbReference type="PANTHER" id="PTHR33116">
    <property type="entry name" value="REVERSE TRANSCRIPTASE ZINC-BINDING DOMAIN-CONTAINING PROTEIN-RELATED-RELATED"/>
    <property type="match status" value="1"/>
</dbReference>
<keyword evidence="2" id="KW-0548">Nucleotidyltransferase</keyword>
<reference evidence="2" key="2">
    <citation type="submission" date="2022-01" db="EMBL/GenBank/DDBJ databases">
        <authorList>
            <person name="Yamashiro T."/>
            <person name="Shiraishi A."/>
            <person name="Satake H."/>
            <person name="Nakayama K."/>
        </authorList>
    </citation>
    <scope>NUCLEOTIDE SEQUENCE</scope>
</reference>
<dbReference type="GO" id="GO:0003964">
    <property type="term" value="F:RNA-directed DNA polymerase activity"/>
    <property type="evidence" value="ECO:0007669"/>
    <property type="project" value="UniProtKB-KW"/>
</dbReference>
<accession>A0ABQ4XQJ4</accession>
<keyword evidence="3" id="KW-1185">Reference proteome</keyword>
<comment type="caution">
    <text evidence="2">The sequence shown here is derived from an EMBL/GenBank/DDBJ whole genome shotgun (WGS) entry which is preliminary data.</text>
</comment>
<dbReference type="EMBL" id="BQNB010009733">
    <property type="protein sequence ID" value="GJS67652.1"/>
    <property type="molecule type" value="Genomic_DNA"/>
</dbReference>
<dbReference type="SUPFAM" id="SSF56672">
    <property type="entry name" value="DNA/RNA polymerases"/>
    <property type="match status" value="1"/>
</dbReference>
<reference evidence="2" key="1">
    <citation type="journal article" date="2022" name="Int. J. Mol. Sci.">
        <title>Draft Genome of Tanacetum Coccineum: Genomic Comparison of Closely Related Tanacetum-Family Plants.</title>
        <authorList>
            <person name="Yamashiro T."/>
            <person name="Shiraishi A."/>
            <person name="Nakayama K."/>
            <person name="Satake H."/>
        </authorList>
    </citation>
    <scope>NUCLEOTIDE SEQUENCE</scope>
</reference>
<dbReference type="Pfam" id="PF00078">
    <property type="entry name" value="RVT_1"/>
    <property type="match status" value="1"/>
</dbReference>
<dbReference type="InterPro" id="IPR000477">
    <property type="entry name" value="RT_dom"/>
</dbReference>
<evidence type="ECO:0000313" key="2">
    <source>
        <dbReference type="EMBL" id="GJS67652.1"/>
    </source>
</evidence>
<feature type="domain" description="Reverse transcriptase" evidence="1">
    <location>
        <begin position="46"/>
        <end position="149"/>
    </location>
</feature>
<sequence>MPAILTFAATHDPPIPSLPPVTYFCTFKPNALARHVLKGLFKESDQSKELKKQKKLVDVPGDSNGARRCALKVDIAKAYDTVDWRFLENVLSHFGFHEKMVRWIMTCVSSASFTLNIDGDIHGYFKSGRGLRQGDPISPYLFTLIMEVLCWSDLEPRLSECKASESNVRRIQVKDTVKEVEDHLKTYSSVGMDIKEQAELKDCSLKKARNLTSLYDGINIDLS</sequence>
<dbReference type="PANTHER" id="PTHR33116:SF78">
    <property type="entry name" value="OS12G0587133 PROTEIN"/>
    <property type="match status" value="1"/>
</dbReference>
<keyword evidence="2" id="KW-0808">Transferase</keyword>